<sequence length="263" mass="28138">MLSKLRTRLAVVFSTAPPETKPLQGSVASHRSYILLNSPSPPISFPSRFSTPLQRALQIQTTRWGGIVNFAWTGSAASSSGGDAGESTSVTAFSALGGAIHFPALTMSNVDEIAERLRRHATDPPPTVGSVAPEAGKVHIYVCTHGARDCRCGEMGGKVFTALREDLDRRIRADPSGSAGRVVLGEVGHVGGHVYAANVLVFPHGEWLGLVTPGDVPSVLDTILSSENRPFTSLDPPMCRQFWRGRMGLPKDEQLRLHSAHSP</sequence>
<dbReference type="AlphaFoldDB" id="A0AAD6Z9B4"/>
<dbReference type="CDD" id="cd03062">
    <property type="entry name" value="TRX_Fd_Sucrase"/>
    <property type="match status" value="1"/>
</dbReference>
<proteinExistence type="predicted"/>
<protein>
    <submittedName>
        <fullName evidence="1">Sucrase/ferredoxin-like-domain-containing protein</fullName>
    </submittedName>
</protein>
<comment type="caution">
    <text evidence="1">The sequence shown here is derived from an EMBL/GenBank/DDBJ whole genome shotgun (WGS) entry which is preliminary data.</text>
</comment>
<dbReference type="PANTHER" id="PTHR31902:SF14">
    <property type="entry name" value="ACTIN PATCHES DISTAL PROTEIN 1"/>
    <property type="match status" value="1"/>
</dbReference>
<dbReference type="Pfam" id="PF06999">
    <property type="entry name" value="Suc_Fer-like"/>
    <property type="match status" value="1"/>
</dbReference>
<organism evidence="1 2">
    <name type="scientific">Mycena albidolilacea</name>
    <dbReference type="NCBI Taxonomy" id="1033008"/>
    <lineage>
        <taxon>Eukaryota</taxon>
        <taxon>Fungi</taxon>
        <taxon>Dikarya</taxon>
        <taxon>Basidiomycota</taxon>
        <taxon>Agaricomycotina</taxon>
        <taxon>Agaricomycetes</taxon>
        <taxon>Agaricomycetidae</taxon>
        <taxon>Agaricales</taxon>
        <taxon>Marasmiineae</taxon>
        <taxon>Mycenaceae</taxon>
        <taxon>Mycena</taxon>
    </lineage>
</organism>
<evidence type="ECO:0000313" key="1">
    <source>
        <dbReference type="EMBL" id="KAJ7312867.1"/>
    </source>
</evidence>
<dbReference type="Proteomes" id="UP001218218">
    <property type="component" value="Unassembled WGS sequence"/>
</dbReference>
<dbReference type="SUPFAM" id="SSF52833">
    <property type="entry name" value="Thioredoxin-like"/>
    <property type="match status" value="1"/>
</dbReference>
<dbReference type="PANTHER" id="PTHR31902">
    <property type="entry name" value="ACTIN PATCHES DISTAL PROTEIN 1"/>
    <property type="match status" value="1"/>
</dbReference>
<gene>
    <name evidence="1" type="ORF">DFH08DRAFT_717079</name>
</gene>
<reference evidence="1" key="1">
    <citation type="submission" date="2023-03" db="EMBL/GenBank/DDBJ databases">
        <title>Massive genome expansion in bonnet fungi (Mycena s.s.) driven by repeated elements and novel gene families across ecological guilds.</title>
        <authorList>
            <consortium name="Lawrence Berkeley National Laboratory"/>
            <person name="Harder C.B."/>
            <person name="Miyauchi S."/>
            <person name="Viragh M."/>
            <person name="Kuo A."/>
            <person name="Thoen E."/>
            <person name="Andreopoulos B."/>
            <person name="Lu D."/>
            <person name="Skrede I."/>
            <person name="Drula E."/>
            <person name="Henrissat B."/>
            <person name="Morin E."/>
            <person name="Kohler A."/>
            <person name="Barry K."/>
            <person name="LaButti K."/>
            <person name="Morin E."/>
            <person name="Salamov A."/>
            <person name="Lipzen A."/>
            <person name="Mereny Z."/>
            <person name="Hegedus B."/>
            <person name="Baldrian P."/>
            <person name="Stursova M."/>
            <person name="Weitz H."/>
            <person name="Taylor A."/>
            <person name="Grigoriev I.V."/>
            <person name="Nagy L.G."/>
            <person name="Martin F."/>
            <person name="Kauserud H."/>
        </authorList>
    </citation>
    <scope>NUCLEOTIDE SEQUENCE</scope>
    <source>
        <strain evidence="1">CBHHK002</strain>
    </source>
</reference>
<dbReference type="InterPro" id="IPR036249">
    <property type="entry name" value="Thioredoxin-like_sf"/>
</dbReference>
<evidence type="ECO:0000313" key="2">
    <source>
        <dbReference type="Proteomes" id="UP001218218"/>
    </source>
</evidence>
<keyword evidence="2" id="KW-1185">Reference proteome</keyword>
<name>A0AAD6Z9B4_9AGAR</name>
<dbReference type="Gene3D" id="3.40.30.10">
    <property type="entry name" value="Glutaredoxin"/>
    <property type="match status" value="1"/>
</dbReference>
<accession>A0AAD6Z9B4</accession>
<dbReference type="EMBL" id="JARIHO010000069">
    <property type="protein sequence ID" value="KAJ7312867.1"/>
    <property type="molecule type" value="Genomic_DNA"/>
</dbReference>
<dbReference type="InterPro" id="IPR009737">
    <property type="entry name" value="Aim32/Apd1-like"/>
</dbReference>